<dbReference type="PANTHER" id="PTHR40407">
    <property type="entry name" value="MEMBRANE PROTEIN-LIKE PROTEIN"/>
    <property type="match status" value="1"/>
</dbReference>
<organism evidence="4 5">
    <name type="scientific">Lysobacter antibioticus</name>
    <dbReference type="NCBI Taxonomy" id="84531"/>
    <lineage>
        <taxon>Bacteria</taxon>
        <taxon>Pseudomonadati</taxon>
        <taxon>Pseudomonadota</taxon>
        <taxon>Gammaproteobacteria</taxon>
        <taxon>Lysobacterales</taxon>
        <taxon>Lysobacteraceae</taxon>
        <taxon>Lysobacter</taxon>
    </lineage>
</organism>
<dbReference type="InterPro" id="IPR012429">
    <property type="entry name" value="HGSNAT_cat"/>
</dbReference>
<feature type="transmembrane region" description="Helical" evidence="2">
    <location>
        <begin position="232"/>
        <end position="251"/>
    </location>
</feature>
<evidence type="ECO:0000259" key="3">
    <source>
        <dbReference type="Pfam" id="PF07786"/>
    </source>
</evidence>
<keyword evidence="2" id="KW-0472">Membrane</keyword>
<dbReference type="PANTHER" id="PTHR40407:SF1">
    <property type="entry name" value="HEPARAN-ALPHA-GLUCOSAMINIDE N-ACETYLTRANSFERASE CATALYTIC DOMAIN-CONTAINING PROTEIN"/>
    <property type="match status" value="1"/>
</dbReference>
<name>A0A0S2F6F1_LYSAN</name>
<dbReference type="Proteomes" id="UP000060787">
    <property type="component" value="Chromosome"/>
</dbReference>
<feature type="transmembrane region" description="Helical" evidence="2">
    <location>
        <begin position="390"/>
        <end position="414"/>
    </location>
</feature>
<feature type="region of interest" description="Disordered" evidence="1">
    <location>
        <begin position="1"/>
        <end position="39"/>
    </location>
</feature>
<feature type="transmembrane region" description="Helical" evidence="2">
    <location>
        <begin position="136"/>
        <end position="154"/>
    </location>
</feature>
<feature type="transmembrane region" description="Helical" evidence="2">
    <location>
        <begin position="183"/>
        <end position="200"/>
    </location>
</feature>
<dbReference type="KEGG" id="lab:LA76x_0931"/>
<feature type="transmembrane region" description="Helical" evidence="2">
    <location>
        <begin position="309"/>
        <end position="333"/>
    </location>
</feature>
<feature type="transmembrane region" description="Helical" evidence="2">
    <location>
        <begin position="345"/>
        <end position="378"/>
    </location>
</feature>
<proteinExistence type="predicted"/>
<dbReference type="AlphaFoldDB" id="A0A0S2F6F1"/>
<sequence length="428" mass="46141">MLATGPSEAAAMPSTPSAVAAPDRPDADPPSSALGPPQLVPPRLGAARLDMVDALRGLVIALMVLDHVRDYFHWQAFVFSPTDLAKTTPLLFATRWVTHLCAPSFVLLAGVSIFLQRAGGAYPRSAQSRFLLSRGLWLIVLELTVIVFGFNFVWPFLFLQVIWAIGVGMVAMAALIWLPRQAVLALGIVIIAGHGLLAGFDPSRWGALAPLWTLAMRPGAVPGIEGFVAYPALPWVGILCLGYGLGPLFLFDAQRRGRVVATLALAMLTAFVILRASTGFGDPSAWQRHAEPLIDAMAFVNVSKYPPSLLYALVTLGVSLLLMLALEHCPGWLRRVLLAFGRTPLFTYLLHIYLVHGLALLVGVASGIPATVFVGILGNAGRIAESGWGVSLPAVFGLWLGVLAALYPLSRWFAGVKARRRERWLSYL</sequence>
<evidence type="ECO:0000256" key="1">
    <source>
        <dbReference type="SAM" id="MobiDB-lite"/>
    </source>
</evidence>
<evidence type="ECO:0000313" key="4">
    <source>
        <dbReference type="EMBL" id="ALN79092.1"/>
    </source>
</evidence>
<feature type="transmembrane region" description="Helical" evidence="2">
    <location>
        <begin position="258"/>
        <end position="276"/>
    </location>
</feature>
<feature type="domain" description="Heparan-alpha-glucosaminide N-acetyltransferase catalytic" evidence="3">
    <location>
        <begin position="48"/>
        <end position="261"/>
    </location>
</feature>
<keyword evidence="5" id="KW-1185">Reference proteome</keyword>
<feature type="transmembrane region" description="Helical" evidence="2">
    <location>
        <begin position="96"/>
        <end position="115"/>
    </location>
</feature>
<reference evidence="4 5" key="1">
    <citation type="journal article" date="2015" name="BMC Genomics">
        <title>Comparative genomics and metabolic profiling of the genus Lysobacter.</title>
        <authorList>
            <person name="de Bruijn I."/>
            <person name="Cheng X."/>
            <person name="de Jager V."/>
            <person name="Exposito R.G."/>
            <person name="Watrous J."/>
            <person name="Patel N."/>
            <person name="Postma J."/>
            <person name="Dorrestein P.C."/>
            <person name="Kobayashi D."/>
            <person name="Raaijmakers J.M."/>
        </authorList>
    </citation>
    <scope>NUCLEOTIDE SEQUENCE [LARGE SCALE GENOMIC DNA]</scope>
    <source>
        <strain evidence="4 5">76</strain>
    </source>
</reference>
<evidence type="ECO:0000256" key="2">
    <source>
        <dbReference type="SAM" id="Phobius"/>
    </source>
</evidence>
<keyword evidence="2" id="KW-0812">Transmembrane</keyword>
<feature type="transmembrane region" description="Helical" evidence="2">
    <location>
        <begin position="160"/>
        <end position="178"/>
    </location>
</feature>
<dbReference type="Pfam" id="PF07786">
    <property type="entry name" value="HGSNAT_cat"/>
    <property type="match status" value="1"/>
</dbReference>
<keyword evidence="2" id="KW-1133">Transmembrane helix</keyword>
<evidence type="ECO:0000313" key="5">
    <source>
        <dbReference type="Proteomes" id="UP000060787"/>
    </source>
</evidence>
<dbReference type="STRING" id="84531.LA76x_0931"/>
<dbReference type="PATRIC" id="fig|84531.8.peg.958"/>
<dbReference type="EMBL" id="CP011129">
    <property type="protein sequence ID" value="ALN79092.1"/>
    <property type="molecule type" value="Genomic_DNA"/>
</dbReference>
<dbReference type="eggNOG" id="COG3503">
    <property type="taxonomic scope" value="Bacteria"/>
</dbReference>
<accession>A0A0S2F6F1</accession>
<protein>
    <recommendedName>
        <fullName evidence="3">Heparan-alpha-glucosaminide N-acetyltransferase catalytic domain-containing protein</fullName>
    </recommendedName>
</protein>
<gene>
    <name evidence="4" type="ORF">LA76x_0931</name>
</gene>